<organism evidence="1 2">
    <name type="scientific">Conger conger</name>
    <name type="common">Conger eel</name>
    <name type="synonym">Muraena conger</name>
    <dbReference type="NCBI Taxonomy" id="82655"/>
    <lineage>
        <taxon>Eukaryota</taxon>
        <taxon>Metazoa</taxon>
        <taxon>Chordata</taxon>
        <taxon>Craniata</taxon>
        <taxon>Vertebrata</taxon>
        <taxon>Euteleostomi</taxon>
        <taxon>Actinopterygii</taxon>
        <taxon>Neopterygii</taxon>
        <taxon>Teleostei</taxon>
        <taxon>Anguilliformes</taxon>
        <taxon>Congridae</taxon>
        <taxon>Conger</taxon>
    </lineage>
</organism>
<reference evidence="1" key="1">
    <citation type="journal article" date="2023" name="Science">
        <title>Genome structures resolve the early diversification of teleost fishes.</title>
        <authorList>
            <person name="Parey E."/>
            <person name="Louis A."/>
            <person name="Montfort J."/>
            <person name="Bouchez O."/>
            <person name="Roques C."/>
            <person name="Iampietro C."/>
            <person name="Lluch J."/>
            <person name="Castinel A."/>
            <person name="Donnadieu C."/>
            <person name="Desvignes T."/>
            <person name="Floi Bucao C."/>
            <person name="Jouanno E."/>
            <person name="Wen M."/>
            <person name="Mejri S."/>
            <person name="Dirks R."/>
            <person name="Jansen H."/>
            <person name="Henkel C."/>
            <person name="Chen W.J."/>
            <person name="Zahm M."/>
            <person name="Cabau C."/>
            <person name="Klopp C."/>
            <person name="Thompson A.W."/>
            <person name="Robinson-Rechavi M."/>
            <person name="Braasch I."/>
            <person name="Lecointre G."/>
            <person name="Bobe J."/>
            <person name="Postlethwait J.H."/>
            <person name="Berthelot C."/>
            <person name="Roest Crollius H."/>
            <person name="Guiguen Y."/>
        </authorList>
    </citation>
    <scope>NUCLEOTIDE SEQUENCE</scope>
    <source>
        <strain evidence="1">Concon-B</strain>
    </source>
</reference>
<dbReference type="GO" id="GO:0017171">
    <property type="term" value="F:serine hydrolase activity"/>
    <property type="evidence" value="ECO:0007669"/>
    <property type="project" value="TreeGrafter"/>
</dbReference>
<dbReference type="AlphaFoldDB" id="A0A9Q1HY68"/>
<dbReference type="InterPro" id="IPR029058">
    <property type="entry name" value="AB_hydrolase_fold"/>
</dbReference>
<evidence type="ECO:0000313" key="2">
    <source>
        <dbReference type="Proteomes" id="UP001152803"/>
    </source>
</evidence>
<name>A0A9Q1HY68_CONCO</name>
<comment type="caution">
    <text evidence="1">The sequence shown here is derived from an EMBL/GenBank/DDBJ whole genome shotgun (WGS) entry which is preliminary data.</text>
</comment>
<dbReference type="OrthoDB" id="77878at2759"/>
<dbReference type="Pfam" id="PF05705">
    <property type="entry name" value="DUF829"/>
    <property type="match status" value="1"/>
</dbReference>
<protein>
    <submittedName>
        <fullName evidence="1">Uncharacterized protein</fullName>
    </submittedName>
</protein>
<dbReference type="Gene3D" id="3.40.50.1820">
    <property type="entry name" value="alpha/beta hydrolase"/>
    <property type="match status" value="1"/>
</dbReference>
<dbReference type="Proteomes" id="UP001152803">
    <property type="component" value="Unassembled WGS sequence"/>
</dbReference>
<gene>
    <name evidence="1" type="ORF">COCON_G00121670</name>
</gene>
<dbReference type="InterPro" id="IPR008547">
    <property type="entry name" value="DUF829_TMEM53"/>
</dbReference>
<keyword evidence="2" id="KW-1185">Reference proteome</keyword>
<dbReference type="PANTHER" id="PTHR20908:SF4">
    <property type="entry name" value="SI:DKEY-5I3.5"/>
    <property type="match status" value="1"/>
</dbReference>
<dbReference type="PANTHER" id="PTHR20908">
    <property type="entry name" value="LD15586P"/>
    <property type="match status" value="1"/>
</dbReference>
<proteinExistence type="predicted"/>
<accession>A0A9Q1HY68</accession>
<dbReference type="EMBL" id="JAFJMO010000008">
    <property type="protein sequence ID" value="KAJ8269560.1"/>
    <property type="molecule type" value="Genomic_DNA"/>
</dbReference>
<dbReference type="SUPFAM" id="SSF53474">
    <property type="entry name" value="alpha/beta-Hydrolases"/>
    <property type="match status" value="1"/>
</dbReference>
<evidence type="ECO:0000313" key="1">
    <source>
        <dbReference type="EMBL" id="KAJ8269560.1"/>
    </source>
</evidence>
<sequence>MLTHSLKKVWLAYDLRTLGAAVSMVPMPAKVGRVIIRERLHTVSKVWLAGGLRALGTAVSMSPIPATVAGVTAHKISKKVTLYVNDSPAARVPLQGGGDRPLLLLFPWLGSRPQALSKYCEMYFRVGLDVLIVESELSQFLWPRWGQEYGAQVLDLLHEDRFVTRPLMVHAFSIGGYMIAQMLMLMARDPERYRGLMERVQGQVYDSLVDGSLERIAVGLGKSMFPNFEGLVTWLSLLYFRVSKKHTLDLLHGAVEKFWDNPITAPSLFFYSEDDPLCDYRQLEELMELWQKRGTPVQSRKWIRSLHAGHLRQHPQEYLSTLEHFLCSLNLIPPKAKM</sequence>